<evidence type="ECO:0000256" key="2">
    <source>
        <dbReference type="SAM" id="Phobius"/>
    </source>
</evidence>
<keyword evidence="2" id="KW-0812">Transmembrane</keyword>
<keyword evidence="4" id="KW-1185">Reference proteome</keyword>
<evidence type="ECO:0000256" key="1">
    <source>
        <dbReference type="SAM" id="MobiDB-lite"/>
    </source>
</evidence>
<dbReference type="Pfam" id="PF10935">
    <property type="entry name" value="DUF2637"/>
    <property type="match status" value="1"/>
</dbReference>
<feature type="transmembrane region" description="Helical" evidence="2">
    <location>
        <begin position="61"/>
        <end position="83"/>
    </location>
</feature>
<evidence type="ECO:0008006" key="5">
    <source>
        <dbReference type="Google" id="ProtNLM"/>
    </source>
</evidence>
<sequence length="420" mass="45385">MADSNGEHHSTPERDRPQLTTLQRRIIAGVALGAAVIALIGFIGSYAAVRALAEAKHFGQFAMIFPIGLDAGILVLLALDLLLTWLRMPLPMLRHIAWLLTAATIGFNGAAAWPDPIGVGMHAVIPVLFVAVVEAARHAVGVAADISAAKHMESVRLSRWLLDPVGTFLLWRRMKLWELRSYEQVIKLEQDRMIERAKLRRRYGRRWRSKAPIEAVLALRLTRYGRPLAPIEGVLDVDDAPAAPLPEGGHVGGHDEGAPAIAPAPQGAPALLRPPSAAQTQGAPQRPAPEPEGAPEDDAPVNEGAPERPAPDDQGAPQDDAPDPEGAPERPGGEGDEEAPRDEQRPPTRAEVKKKIKALYAELNGRPGEGVIVKLLESEHALGYPFKSRRHAQKLRDEVEADDPKLLELGSPNVRALTGT</sequence>
<keyword evidence="2" id="KW-1133">Transmembrane helix</keyword>
<name>A0ABP6V3M1_9ACTN</name>
<dbReference type="PANTHER" id="PTHR23242">
    <property type="entry name" value="TRANSCRIPTION FACTOR HOXA13"/>
    <property type="match status" value="1"/>
</dbReference>
<dbReference type="InterPro" id="IPR021235">
    <property type="entry name" value="DUF2637"/>
</dbReference>
<keyword evidence="2" id="KW-0472">Membrane</keyword>
<feature type="region of interest" description="Disordered" evidence="1">
    <location>
        <begin position="240"/>
        <end position="353"/>
    </location>
</feature>
<feature type="compositionally biased region" description="Basic and acidic residues" evidence="1">
    <location>
        <begin position="341"/>
        <end position="353"/>
    </location>
</feature>
<proteinExistence type="predicted"/>
<reference evidence="4" key="1">
    <citation type="journal article" date="2019" name="Int. J. Syst. Evol. Microbiol.">
        <title>The Global Catalogue of Microorganisms (GCM) 10K type strain sequencing project: providing services to taxonomists for standard genome sequencing and annotation.</title>
        <authorList>
            <consortium name="The Broad Institute Genomics Platform"/>
            <consortium name="The Broad Institute Genome Sequencing Center for Infectious Disease"/>
            <person name="Wu L."/>
            <person name="Ma J."/>
        </authorList>
    </citation>
    <scope>NUCLEOTIDE SEQUENCE [LARGE SCALE GENOMIC DNA]</scope>
    <source>
        <strain evidence="4">JCM 17656</strain>
    </source>
</reference>
<evidence type="ECO:0000313" key="3">
    <source>
        <dbReference type="EMBL" id="GAA3527658.1"/>
    </source>
</evidence>
<gene>
    <name evidence="3" type="ORF">GCM10022295_07130</name>
</gene>
<feature type="compositionally biased region" description="Low complexity" evidence="1">
    <location>
        <begin position="258"/>
        <end position="285"/>
    </location>
</feature>
<dbReference type="EMBL" id="BAABCE010000001">
    <property type="protein sequence ID" value="GAA3527658.1"/>
    <property type="molecule type" value="Genomic_DNA"/>
</dbReference>
<accession>A0ABP6V3M1</accession>
<dbReference type="PANTHER" id="PTHR23242:SF9">
    <property type="entry name" value="TRANSCRIPTION FACTOR HOXA13"/>
    <property type="match status" value="1"/>
</dbReference>
<feature type="transmembrane region" description="Helical" evidence="2">
    <location>
        <begin position="26"/>
        <end position="49"/>
    </location>
</feature>
<evidence type="ECO:0000313" key="4">
    <source>
        <dbReference type="Proteomes" id="UP001500707"/>
    </source>
</evidence>
<feature type="transmembrane region" description="Helical" evidence="2">
    <location>
        <begin position="95"/>
        <end position="113"/>
    </location>
</feature>
<organism evidence="3 4">
    <name type="scientific">Streptomyces osmaniensis</name>
    <dbReference type="NCBI Taxonomy" id="593134"/>
    <lineage>
        <taxon>Bacteria</taxon>
        <taxon>Bacillati</taxon>
        <taxon>Actinomycetota</taxon>
        <taxon>Actinomycetes</taxon>
        <taxon>Kitasatosporales</taxon>
        <taxon>Streptomycetaceae</taxon>
        <taxon>Streptomyces</taxon>
    </lineage>
</organism>
<comment type="caution">
    <text evidence="3">The sequence shown here is derived from an EMBL/GenBank/DDBJ whole genome shotgun (WGS) entry which is preliminary data.</text>
</comment>
<dbReference type="Proteomes" id="UP001500707">
    <property type="component" value="Unassembled WGS sequence"/>
</dbReference>
<protein>
    <recommendedName>
        <fullName evidence="5">DUF2637 domain-containing protein</fullName>
    </recommendedName>
</protein>
<dbReference type="RefSeq" id="WP_428838383.1">
    <property type="nucleotide sequence ID" value="NZ_BAABCE010000001.1"/>
</dbReference>